<sequence length="300" mass="34323">MDKFYNEKDARDALQTSIVESRQIQRYRLVSKPAWLGKASMMSVDKDRTWRMVETDNENQLEEMVFTLQGIIAKKDLPLINDIPLRDNYGFLQQNGRLTGLGCQAFKDTADTILEAQLVFERQFPKGMFQRRNPDNTDDNMSINISNCYLKSCRIHPQEEASFEKGVGPKSILAAACTKRDLIHTEANKVKFFTSNIDDEGERRFDAAEPQIFRPGDFIEVQPSIIAVAMKDCRMRRGRPVLMSCENATVDSDTTMEVPIIAAAMRMRVQANMVLWMLKRRLFPLSLVIQSPFLGREPDG</sequence>
<dbReference type="OrthoDB" id="3269456at2759"/>
<dbReference type="EMBL" id="KZ293660">
    <property type="protein sequence ID" value="PBK92019.1"/>
    <property type="molecule type" value="Genomic_DNA"/>
</dbReference>
<keyword evidence="2" id="KW-1185">Reference proteome</keyword>
<dbReference type="InParanoid" id="A0A2H3D9X1"/>
<protein>
    <submittedName>
        <fullName evidence="1">Uncharacterized protein</fullName>
    </submittedName>
</protein>
<proteinExistence type="predicted"/>
<gene>
    <name evidence="1" type="ORF">ARMGADRAFT_1081439</name>
</gene>
<organism evidence="1 2">
    <name type="scientific">Armillaria gallica</name>
    <name type="common">Bulbous honey fungus</name>
    <name type="synonym">Armillaria bulbosa</name>
    <dbReference type="NCBI Taxonomy" id="47427"/>
    <lineage>
        <taxon>Eukaryota</taxon>
        <taxon>Fungi</taxon>
        <taxon>Dikarya</taxon>
        <taxon>Basidiomycota</taxon>
        <taxon>Agaricomycotina</taxon>
        <taxon>Agaricomycetes</taxon>
        <taxon>Agaricomycetidae</taxon>
        <taxon>Agaricales</taxon>
        <taxon>Marasmiineae</taxon>
        <taxon>Physalacriaceae</taxon>
        <taxon>Armillaria</taxon>
    </lineage>
</organism>
<evidence type="ECO:0000313" key="1">
    <source>
        <dbReference type="EMBL" id="PBK92019.1"/>
    </source>
</evidence>
<dbReference type="Proteomes" id="UP000217790">
    <property type="component" value="Unassembled WGS sequence"/>
</dbReference>
<evidence type="ECO:0000313" key="2">
    <source>
        <dbReference type="Proteomes" id="UP000217790"/>
    </source>
</evidence>
<accession>A0A2H3D9X1</accession>
<dbReference type="AlphaFoldDB" id="A0A2H3D9X1"/>
<name>A0A2H3D9X1_ARMGA</name>
<reference evidence="2" key="1">
    <citation type="journal article" date="2017" name="Nat. Ecol. Evol.">
        <title>Genome expansion and lineage-specific genetic innovations in the forest pathogenic fungi Armillaria.</title>
        <authorList>
            <person name="Sipos G."/>
            <person name="Prasanna A.N."/>
            <person name="Walter M.C."/>
            <person name="O'Connor E."/>
            <person name="Balint B."/>
            <person name="Krizsan K."/>
            <person name="Kiss B."/>
            <person name="Hess J."/>
            <person name="Varga T."/>
            <person name="Slot J."/>
            <person name="Riley R."/>
            <person name="Boka B."/>
            <person name="Rigling D."/>
            <person name="Barry K."/>
            <person name="Lee J."/>
            <person name="Mihaltcheva S."/>
            <person name="LaButti K."/>
            <person name="Lipzen A."/>
            <person name="Waldron R."/>
            <person name="Moloney N.M."/>
            <person name="Sperisen C."/>
            <person name="Kredics L."/>
            <person name="Vagvoelgyi C."/>
            <person name="Patrignani A."/>
            <person name="Fitzpatrick D."/>
            <person name="Nagy I."/>
            <person name="Doyle S."/>
            <person name="Anderson J.B."/>
            <person name="Grigoriev I.V."/>
            <person name="Gueldener U."/>
            <person name="Muensterkoetter M."/>
            <person name="Nagy L.G."/>
        </authorList>
    </citation>
    <scope>NUCLEOTIDE SEQUENCE [LARGE SCALE GENOMIC DNA]</scope>
    <source>
        <strain evidence="2">Ar21-2</strain>
    </source>
</reference>